<organism evidence="1 2">
    <name type="scientific">Trichothecium roseum</name>
    <dbReference type="NCBI Taxonomy" id="47278"/>
    <lineage>
        <taxon>Eukaryota</taxon>
        <taxon>Fungi</taxon>
        <taxon>Dikarya</taxon>
        <taxon>Ascomycota</taxon>
        <taxon>Pezizomycotina</taxon>
        <taxon>Sordariomycetes</taxon>
        <taxon>Hypocreomycetidae</taxon>
        <taxon>Hypocreales</taxon>
        <taxon>Hypocreales incertae sedis</taxon>
        <taxon>Trichothecium</taxon>
    </lineage>
</organism>
<dbReference type="EMBL" id="CM047942">
    <property type="protein sequence ID" value="KAI9901133.1"/>
    <property type="molecule type" value="Genomic_DNA"/>
</dbReference>
<comment type="caution">
    <text evidence="1">The sequence shown here is derived from an EMBL/GenBank/DDBJ whole genome shotgun (WGS) entry which is preliminary data.</text>
</comment>
<accession>A0ACC0V437</accession>
<evidence type="ECO:0000313" key="1">
    <source>
        <dbReference type="EMBL" id="KAI9901133.1"/>
    </source>
</evidence>
<gene>
    <name evidence="1" type="ORF">N3K66_002950</name>
</gene>
<evidence type="ECO:0000313" key="2">
    <source>
        <dbReference type="Proteomes" id="UP001163324"/>
    </source>
</evidence>
<reference evidence="1" key="1">
    <citation type="submission" date="2022-10" db="EMBL/GenBank/DDBJ databases">
        <title>Complete Genome of Trichothecium roseum strain YXFP-22015, a Plant Pathogen Isolated from Citrus.</title>
        <authorList>
            <person name="Wang Y."/>
            <person name="Zhu L."/>
        </authorList>
    </citation>
    <scope>NUCLEOTIDE SEQUENCE</scope>
    <source>
        <strain evidence="1">YXFP-22015</strain>
    </source>
</reference>
<protein>
    <submittedName>
        <fullName evidence="1">Uncharacterized protein</fullName>
    </submittedName>
</protein>
<dbReference type="Proteomes" id="UP001163324">
    <property type="component" value="Chromosome 3"/>
</dbReference>
<sequence>MNSHFVEETEPLLGGTTEILNGHHQQQHHHRRRCQAENASSSSDTLVDFDPKGDSANPQEWPKPFKWGITMLLTLMGFAVTFNCVGVVPVASRISADLSHGTADKSASVLLVTIWELGEAAGPLLIAPLSETVGRYPVINVCTTLFVLATAGAALSRSTAAFVTARLLSGLFVTSNVLNPAVVGDMFGPEDRGSPMSLCLLSPLIGGAVGPAISGAVAETLSWRWALWIAAGLAALCEVLFLTCFRETYRAAILKKRAKARGDGEHVDGERGLRGLLEAIARPGFVFRSSGVLMALSLYGSVIFAQFYVVSVTLPDILTEIYGLSPAQTGFGLMSFSVGSSASLVFCNTFLDRIYVKLRAANDGRGLPEHRLPISIAGGLALPVAMAAYGWIAHLALPLWALLLSVMVFGNALMLANVPLSAYVVDAFGPYSASAMTGLIVARCLMGTFLPLLTTPLIEGFGRGWAFTVLAGANLVLAPVPMLVFRYGERWRRGSKYTRDA</sequence>
<name>A0ACC0V437_9HYPO</name>
<keyword evidence="2" id="KW-1185">Reference proteome</keyword>
<proteinExistence type="predicted"/>